<protein>
    <submittedName>
        <fullName evidence="2">Uncharacterized protein</fullName>
    </submittedName>
</protein>
<reference evidence="2" key="2">
    <citation type="submission" date="2021-09" db="EMBL/GenBank/DDBJ databases">
        <authorList>
            <person name="Gilroy R."/>
        </authorList>
    </citation>
    <scope>NUCLEOTIDE SEQUENCE</scope>
    <source>
        <strain evidence="2">6019</strain>
    </source>
</reference>
<comment type="caution">
    <text evidence="2">The sequence shown here is derived from an EMBL/GenBank/DDBJ whole genome shotgun (WGS) entry which is preliminary data.</text>
</comment>
<evidence type="ECO:0000256" key="1">
    <source>
        <dbReference type="SAM" id="Phobius"/>
    </source>
</evidence>
<gene>
    <name evidence="2" type="ORF">K8V35_08855</name>
</gene>
<feature type="transmembrane region" description="Helical" evidence="1">
    <location>
        <begin position="7"/>
        <end position="25"/>
    </location>
</feature>
<keyword evidence="1" id="KW-1133">Transmembrane helix</keyword>
<reference evidence="2" key="1">
    <citation type="journal article" date="2021" name="PeerJ">
        <title>Extensive microbial diversity within the chicken gut microbiome revealed by metagenomics and culture.</title>
        <authorList>
            <person name="Gilroy R."/>
            <person name="Ravi A."/>
            <person name="Getino M."/>
            <person name="Pursley I."/>
            <person name="Horton D.L."/>
            <person name="Alikhan N.F."/>
            <person name="Baker D."/>
            <person name="Gharbi K."/>
            <person name="Hall N."/>
            <person name="Watson M."/>
            <person name="Adriaenssens E.M."/>
            <person name="Foster-Nyarko E."/>
            <person name="Jarju S."/>
            <person name="Secka A."/>
            <person name="Antonio M."/>
            <person name="Oren A."/>
            <person name="Chaudhuri R.R."/>
            <person name="La Ragione R."/>
            <person name="Hildebrand F."/>
            <person name="Pallen M.J."/>
        </authorList>
    </citation>
    <scope>NUCLEOTIDE SEQUENCE</scope>
    <source>
        <strain evidence="2">6019</strain>
    </source>
</reference>
<dbReference type="AlphaFoldDB" id="A0A921DY99"/>
<keyword evidence="1" id="KW-0812">Transmembrane</keyword>
<organism evidence="2 3">
    <name type="scientific">Aliicoccus persicus</name>
    <dbReference type="NCBI Taxonomy" id="930138"/>
    <lineage>
        <taxon>Bacteria</taxon>
        <taxon>Bacillati</taxon>
        <taxon>Bacillota</taxon>
        <taxon>Bacilli</taxon>
        <taxon>Bacillales</taxon>
        <taxon>Staphylococcaceae</taxon>
        <taxon>Aliicoccus</taxon>
    </lineage>
</organism>
<evidence type="ECO:0000313" key="2">
    <source>
        <dbReference type="EMBL" id="HJE20446.1"/>
    </source>
</evidence>
<keyword evidence="1" id="KW-0472">Membrane</keyword>
<accession>A0A921DY99</accession>
<feature type="transmembrane region" description="Helical" evidence="1">
    <location>
        <begin position="31"/>
        <end position="52"/>
    </location>
</feature>
<dbReference type="Proteomes" id="UP000763505">
    <property type="component" value="Unassembled WGS sequence"/>
</dbReference>
<name>A0A921DY99_9STAP</name>
<evidence type="ECO:0000313" key="3">
    <source>
        <dbReference type="Proteomes" id="UP000763505"/>
    </source>
</evidence>
<dbReference type="EMBL" id="DYYI01000095">
    <property type="protein sequence ID" value="HJE20446.1"/>
    <property type="molecule type" value="Genomic_DNA"/>
</dbReference>
<sequence length="65" mass="7987">MNKRLRQYILPVLYLAFLLIMFLFFEEQVTWTLFIVATSIYIVLEIIFAFLWSRGNNDRDDHHYK</sequence>
<proteinExistence type="predicted"/>